<name>A0A815B1K4_9BILA</name>
<gene>
    <name evidence="5" type="ORF">BJG266_LOCUS30287</name>
    <name evidence="6" type="ORF">QVE165_LOCUS47191</name>
</gene>
<evidence type="ECO:0000256" key="3">
    <source>
        <dbReference type="ARBA" id="ARBA00022842"/>
    </source>
</evidence>
<dbReference type="InterPro" id="IPR034686">
    <property type="entry name" value="Terpene_cyclase-like_2"/>
</dbReference>
<dbReference type="InterPro" id="IPR000092">
    <property type="entry name" value="Polyprenyl_synt"/>
</dbReference>
<dbReference type="GO" id="GO:0046872">
    <property type="term" value="F:metal ion binding"/>
    <property type="evidence" value="ECO:0007669"/>
    <property type="project" value="UniProtKB-KW"/>
</dbReference>
<keyword evidence="7" id="KW-1185">Reference proteome</keyword>
<dbReference type="SFLD" id="SFLDG01020">
    <property type="entry name" value="Terpene_Cyclase_Like_2"/>
    <property type="match status" value="1"/>
</dbReference>
<keyword evidence="3" id="KW-0460">Magnesium</keyword>
<dbReference type="GO" id="GO:0008299">
    <property type="term" value="P:isoprenoid biosynthetic process"/>
    <property type="evidence" value="ECO:0007669"/>
    <property type="project" value="InterPro"/>
</dbReference>
<reference evidence="5" key="1">
    <citation type="submission" date="2021-02" db="EMBL/GenBank/DDBJ databases">
        <authorList>
            <person name="Nowell W R."/>
        </authorList>
    </citation>
    <scope>NUCLEOTIDE SEQUENCE</scope>
</reference>
<evidence type="ECO:0000256" key="4">
    <source>
        <dbReference type="SAM" id="MobiDB-lite"/>
    </source>
</evidence>
<dbReference type="GO" id="GO:0004659">
    <property type="term" value="F:prenyltransferase activity"/>
    <property type="evidence" value="ECO:0007669"/>
    <property type="project" value="InterPro"/>
</dbReference>
<dbReference type="AlphaFoldDB" id="A0A815B1K4"/>
<keyword evidence="2" id="KW-0479">Metal-binding</keyword>
<dbReference type="EMBL" id="CAJNOI010000386">
    <property type="protein sequence ID" value="CAF1264108.1"/>
    <property type="molecule type" value="Genomic_DNA"/>
</dbReference>
<dbReference type="EMBL" id="CAJNOM010000732">
    <property type="protein sequence ID" value="CAF1552372.1"/>
    <property type="molecule type" value="Genomic_DNA"/>
</dbReference>
<evidence type="ECO:0008006" key="9">
    <source>
        <dbReference type="Google" id="ProtNLM"/>
    </source>
</evidence>
<evidence type="ECO:0000256" key="1">
    <source>
        <dbReference type="ARBA" id="ARBA00006333"/>
    </source>
</evidence>
<dbReference type="Proteomes" id="UP000663877">
    <property type="component" value="Unassembled WGS sequence"/>
</dbReference>
<dbReference type="Proteomes" id="UP000663832">
    <property type="component" value="Unassembled WGS sequence"/>
</dbReference>
<accession>A0A815B1K4</accession>
<dbReference type="SUPFAM" id="SSF48576">
    <property type="entry name" value="Terpenoid synthases"/>
    <property type="match status" value="2"/>
</dbReference>
<evidence type="ECO:0000313" key="6">
    <source>
        <dbReference type="EMBL" id="CAF1552372.1"/>
    </source>
</evidence>
<comment type="similarity">
    <text evidence="1">Belongs to the terpene synthase family.</text>
</comment>
<sequence length="688" mass="78460">MDTKNTNSILLPDLLSTCPFKPECNPAFELVSDAAEAWANSYGIPYKETTYNCSLAASLCMPHCNQSRLREICDLFVVLLLTDDILDSAPISKGADQSKQQLSTNMMESLQPAGSFKPLTPFAAALHDCWQRILINITPGCRERFLTHFRTSNEASLLQAANQKNHRIVPDLETYIRFRRDTSFGLVVLNCIEYSLELDSLDECWKNDTFKCFVDYAIDTFSWTNLLSYFLQQDIYSFNVEQSRGDYSLITILMHADPSLNIQQAIDRVGQMIIGRYADLQRVRSELISWGPKIDTQVETFVNGCTALIIGNAVWSFETPRYFGTKREEVKRTRRVTLLAPMQENLTKALSKQETNSNGNTTEDVSSQQTIHQDQSTFNSISNAKYMDKLLQPYDYLKSLPGKNIRTKLIHALNYWFRTSEEKLIIIDDIIDKLHNASLLIDDIEDGSSIRRGASAAHTIYGIPLTINTAELVCFLTMQTAFKLDHPRVGSVLVDHLVELHKGQGLDIWWRENHICPTEDEYCQMITGKSGGLFHLAIELLRLFSPLQSDMKKNELINDLCQALTFLFQIRDDYCNLISEEYTQNKSYCEDITEGKYSFPVIHAINTHPDDTRLSDILKQHTDNIDVKREAVKLLHEFGSIEYTRNICLALANKCYELIDKLEGNIYLGMIINQLAAIFQVPAENKME</sequence>
<dbReference type="OrthoDB" id="10257492at2759"/>
<protein>
    <recommendedName>
        <fullName evidence="9">Geranylgeranyl pyrophosphate synthase</fullName>
    </recommendedName>
</protein>
<proteinExistence type="inferred from homology"/>
<dbReference type="GO" id="GO:0010333">
    <property type="term" value="F:terpene synthase activity"/>
    <property type="evidence" value="ECO:0007669"/>
    <property type="project" value="InterPro"/>
</dbReference>
<dbReference type="PANTHER" id="PTHR12001:SF44">
    <property type="entry name" value="GERANYLGERANYL PYROPHOSPHATE SYNTHASE"/>
    <property type="match status" value="1"/>
</dbReference>
<dbReference type="PANTHER" id="PTHR12001">
    <property type="entry name" value="GERANYLGERANYL PYROPHOSPHATE SYNTHASE"/>
    <property type="match status" value="1"/>
</dbReference>
<dbReference type="Gene3D" id="1.10.600.10">
    <property type="entry name" value="Farnesyl Diphosphate Synthase"/>
    <property type="match status" value="2"/>
</dbReference>
<evidence type="ECO:0000313" key="7">
    <source>
        <dbReference type="Proteomes" id="UP000663832"/>
    </source>
</evidence>
<organism evidence="5 8">
    <name type="scientific">Adineta steineri</name>
    <dbReference type="NCBI Taxonomy" id="433720"/>
    <lineage>
        <taxon>Eukaryota</taxon>
        <taxon>Metazoa</taxon>
        <taxon>Spiralia</taxon>
        <taxon>Gnathifera</taxon>
        <taxon>Rotifera</taxon>
        <taxon>Eurotatoria</taxon>
        <taxon>Bdelloidea</taxon>
        <taxon>Adinetida</taxon>
        <taxon>Adinetidae</taxon>
        <taxon>Adineta</taxon>
    </lineage>
</organism>
<dbReference type="InterPro" id="IPR033749">
    <property type="entry name" value="Polyprenyl_synt_CS"/>
</dbReference>
<comment type="caution">
    <text evidence="5">The sequence shown here is derived from an EMBL/GenBank/DDBJ whole genome shotgun (WGS) entry which is preliminary data.</text>
</comment>
<dbReference type="InterPro" id="IPR008949">
    <property type="entry name" value="Isoprenoid_synthase_dom_sf"/>
</dbReference>
<dbReference type="Pfam" id="PF19086">
    <property type="entry name" value="Terpene_syn_C_2"/>
    <property type="match status" value="1"/>
</dbReference>
<feature type="region of interest" description="Disordered" evidence="4">
    <location>
        <begin position="350"/>
        <end position="372"/>
    </location>
</feature>
<evidence type="ECO:0000256" key="2">
    <source>
        <dbReference type="ARBA" id="ARBA00022723"/>
    </source>
</evidence>
<evidence type="ECO:0000313" key="5">
    <source>
        <dbReference type="EMBL" id="CAF1264108.1"/>
    </source>
</evidence>
<dbReference type="SFLD" id="SFLDS00005">
    <property type="entry name" value="Isoprenoid_Synthase_Type_I"/>
    <property type="match status" value="2"/>
</dbReference>
<dbReference type="Pfam" id="PF00348">
    <property type="entry name" value="polyprenyl_synt"/>
    <property type="match status" value="1"/>
</dbReference>
<dbReference type="PROSITE" id="PS00723">
    <property type="entry name" value="POLYPRENYL_SYNTHASE_1"/>
    <property type="match status" value="1"/>
</dbReference>
<evidence type="ECO:0000313" key="8">
    <source>
        <dbReference type="Proteomes" id="UP000663877"/>
    </source>
</evidence>